<dbReference type="RefSeq" id="WP_344973017.1">
    <property type="nucleotide sequence ID" value="NZ_BAAAVI010000025.1"/>
</dbReference>
<dbReference type="InterPro" id="IPR025238">
    <property type="entry name" value="DUF4184"/>
</dbReference>
<comment type="caution">
    <text evidence="2">The sequence shown here is derived from an EMBL/GenBank/DDBJ whole genome shotgun (WGS) entry which is preliminary data.</text>
</comment>
<accession>A0ABN3VY76</accession>
<reference evidence="2 3" key="1">
    <citation type="journal article" date="2019" name="Int. J. Syst. Evol. Microbiol.">
        <title>The Global Catalogue of Microorganisms (GCM) 10K type strain sequencing project: providing services to taxonomists for standard genome sequencing and annotation.</title>
        <authorList>
            <consortium name="The Broad Institute Genomics Platform"/>
            <consortium name="The Broad Institute Genome Sequencing Center for Infectious Disease"/>
            <person name="Wu L."/>
            <person name="Ma J."/>
        </authorList>
    </citation>
    <scope>NUCLEOTIDE SEQUENCE [LARGE SCALE GENOMIC DNA]</scope>
    <source>
        <strain evidence="2 3">JCM 6242</strain>
    </source>
</reference>
<proteinExistence type="predicted"/>
<feature type="transmembrane region" description="Helical" evidence="1">
    <location>
        <begin position="194"/>
        <end position="213"/>
    </location>
</feature>
<keyword evidence="1" id="KW-0812">Transmembrane</keyword>
<dbReference type="Pfam" id="PF13803">
    <property type="entry name" value="DUF4184"/>
    <property type="match status" value="1"/>
</dbReference>
<evidence type="ECO:0000256" key="1">
    <source>
        <dbReference type="SAM" id="Phobius"/>
    </source>
</evidence>
<dbReference type="Proteomes" id="UP001500831">
    <property type="component" value="Unassembled WGS sequence"/>
</dbReference>
<feature type="transmembrane region" description="Helical" evidence="1">
    <location>
        <begin position="152"/>
        <end position="173"/>
    </location>
</feature>
<organism evidence="2 3">
    <name type="scientific">Streptosporangium fragile</name>
    <dbReference type="NCBI Taxonomy" id="46186"/>
    <lineage>
        <taxon>Bacteria</taxon>
        <taxon>Bacillati</taxon>
        <taxon>Actinomycetota</taxon>
        <taxon>Actinomycetes</taxon>
        <taxon>Streptosporangiales</taxon>
        <taxon>Streptosporangiaceae</taxon>
        <taxon>Streptosporangium</taxon>
    </lineage>
</organism>
<evidence type="ECO:0000313" key="2">
    <source>
        <dbReference type="EMBL" id="GAA2876414.1"/>
    </source>
</evidence>
<feature type="transmembrane region" description="Helical" evidence="1">
    <location>
        <begin position="219"/>
        <end position="244"/>
    </location>
</feature>
<dbReference type="EMBL" id="BAAAVI010000025">
    <property type="protein sequence ID" value="GAA2876414.1"/>
    <property type="molecule type" value="Genomic_DNA"/>
</dbReference>
<sequence length="257" mass="27979">MPFTPSHVAAVLPLISSERVRRVLDPWALALGAMVPDLPIFFPFLPDYRVWHSLRGVFTIDPFAVVVLLAVFHLALRDPLTTLLPPSLAGRAAALRPGMYGLRRLPAVVAGGVVGALTHKAWDSFTHSYSSAMWGWPWLDTRVAGVIPLFRLLQYTSTVVGLAVVVWWAARGLSRMEPRDLPERLSLPAGERTAVLLATVVSIALGAVAWPLVFPPHGIASLVTRVGAGMFAGCCAMLLVYALIWQLRRVMAVFESA</sequence>
<gene>
    <name evidence="2" type="ORF">GCM10010517_37590</name>
</gene>
<feature type="transmembrane region" description="Helical" evidence="1">
    <location>
        <begin position="57"/>
        <end position="76"/>
    </location>
</feature>
<keyword evidence="3" id="KW-1185">Reference proteome</keyword>
<keyword evidence="1" id="KW-0472">Membrane</keyword>
<feature type="transmembrane region" description="Helical" evidence="1">
    <location>
        <begin position="27"/>
        <end position="45"/>
    </location>
</feature>
<name>A0ABN3VY76_9ACTN</name>
<evidence type="ECO:0000313" key="3">
    <source>
        <dbReference type="Proteomes" id="UP001500831"/>
    </source>
</evidence>
<protein>
    <submittedName>
        <fullName evidence="2">DUF4184 family protein</fullName>
    </submittedName>
</protein>
<keyword evidence="1" id="KW-1133">Transmembrane helix</keyword>